<comment type="caution">
    <text evidence="1">The sequence shown here is derived from an EMBL/GenBank/DDBJ whole genome shotgun (WGS) entry which is preliminary data.</text>
</comment>
<sequence length="107" mass="11959">MSGTHLPSSGQQNPEWIPYVLAEITLPGGTHVFYDCEGGFFLSLLVSCREPDGDTGVRLFYLWLDGHWGWSIMAEWPSFLIAGTADRYGLALAINLNLIDNSRKNRL</sequence>
<evidence type="ECO:0000313" key="1">
    <source>
        <dbReference type="EMBL" id="GBM21133.1"/>
    </source>
</evidence>
<keyword evidence="2" id="KW-1185">Reference proteome</keyword>
<reference evidence="1 2" key="1">
    <citation type="journal article" date="2019" name="Sci. Rep.">
        <title>Orb-weaving spider Araneus ventricosus genome elucidates the spidroin gene catalogue.</title>
        <authorList>
            <person name="Kono N."/>
            <person name="Nakamura H."/>
            <person name="Ohtoshi R."/>
            <person name="Moran D.A.P."/>
            <person name="Shinohara A."/>
            <person name="Yoshida Y."/>
            <person name="Fujiwara M."/>
            <person name="Mori M."/>
            <person name="Tomita M."/>
            <person name="Arakawa K."/>
        </authorList>
    </citation>
    <scope>NUCLEOTIDE SEQUENCE [LARGE SCALE GENOMIC DNA]</scope>
</reference>
<evidence type="ECO:0000313" key="2">
    <source>
        <dbReference type="Proteomes" id="UP000499080"/>
    </source>
</evidence>
<dbReference type="AlphaFoldDB" id="A0A4Y2DW65"/>
<dbReference type="Proteomes" id="UP000499080">
    <property type="component" value="Unassembled WGS sequence"/>
</dbReference>
<name>A0A4Y2DW65_ARAVE</name>
<protein>
    <submittedName>
        <fullName evidence="1">Uncharacterized protein</fullName>
    </submittedName>
</protein>
<organism evidence="1 2">
    <name type="scientific">Araneus ventricosus</name>
    <name type="common">Orbweaver spider</name>
    <name type="synonym">Epeira ventricosa</name>
    <dbReference type="NCBI Taxonomy" id="182803"/>
    <lineage>
        <taxon>Eukaryota</taxon>
        <taxon>Metazoa</taxon>
        <taxon>Ecdysozoa</taxon>
        <taxon>Arthropoda</taxon>
        <taxon>Chelicerata</taxon>
        <taxon>Arachnida</taxon>
        <taxon>Araneae</taxon>
        <taxon>Araneomorphae</taxon>
        <taxon>Entelegynae</taxon>
        <taxon>Araneoidea</taxon>
        <taxon>Araneidae</taxon>
        <taxon>Araneus</taxon>
    </lineage>
</organism>
<dbReference type="EMBL" id="BGPR01000454">
    <property type="protein sequence ID" value="GBM21133.1"/>
    <property type="molecule type" value="Genomic_DNA"/>
</dbReference>
<proteinExistence type="predicted"/>
<gene>
    <name evidence="1" type="ORF">AVEN_5453_1</name>
</gene>
<accession>A0A4Y2DW65</accession>